<dbReference type="Gene3D" id="1.20.5.340">
    <property type="match status" value="1"/>
</dbReference>
<dbReference type="InterPro" id="IPR048481">
    <property type="entry name" value="LRIM1_APL1C-like_dimer"/>
</dbReference>
<dbReference type="EMBL" id="HQ702836">
    <property type="protein sequence ID" value="ADZ44787.1"/>
    <property type="molecule type" value="Genomic_DNA"/>
</dbReference>
<feature type="region of interest" description="Disordered" evidence="4">
    <location>
        <begin position="60"/>
        <end position="106"/>
    </location>
</feature>
<keyword evidence="3" id="KW-0175">Coiled coil</keyword>
<dbReference type="SMART" id="SM00369">
    <property type="entry name" value="LRR_TYP"/>
    <property type="match status" value="6"/>
</dbReference>
<feature type="coiled-coil region" evidence="3">
    <location>
        <begin position="601"/>
        <end position="635"/>
    </location>
</feature>
<protein>
    <submittedName>
        <fullName evidence="7">APL1C</fullName>
    </submittedName>
</protein>
<evidence type="ECO:0000256" key="2">
    <source>
        <dbReference type="ARBA" id="ARBA00022737"/>
    </source>
</evidence>
<reference evidence="7" key="1">
    <citation type="journal article" date="2011" name="PLoS Biol.">
        <title>Exceptional Diversity, Maintenance of Polymorphism, and Recent Directional Selection on the APL1 Malaria Resistance Genes of Anopheles gambiae.</title>
        <authorList>
            <person name="Rottschaefer S.M."/>
            <person name="Riehle M.M."/>
            <person name="Coulibaly B."/>
            <person name="Sacko M."/>
            <person name="Niare O."/>
            <person name="Morlais I."/>
            <person name="Traore S.F."/>
            <person name="Vernick K.D."/>
            <person name="Lazzaro B.P."/>
        </authorList>
    </citation>
    <scope>NUCLEOTIDE SEQUENCE</scope>
    <source>
        <strain evidence="7">TM27</strain>
    </source>
</reference>
<evidence type="ECO:0000256" key="3">
    <source>
        <dbReference type="SAM" id="Coils"/>
    </source>
</evidence>
<dbReference type="AlphaFoldDB" id="F2Y0H4"/>
<feature type="compositionally biased region" description="Basic and acidic residues" evidence="4">
    <location>
        <begin position="673"/>
        <end position="689"/>
    </location>
</feature>
<dbReference type="Gene3D" id="1.20.5.110">
    <property type="match status" value="1"/>
</dbReference>
<dbReference type="InterPro" id="IPR003591">
    <property type="entry name" value="Leu-rich_rpt_typical-subtyp"/>
</dbReference>
<dbReference type="ExpressionAtlas" id="F2Y0H4">
    <property type="expression patterns" value="differential"/>
</dbReference>
<keyword evidence="5" id="KW-0732">Signal</keyword>
<keyword evidence="2" id="KW-0677">Repeat</keyword>
<dbReference type="InterPro" id="IPR001611">
    <property type="entry name" value="Leu-rich_rpt"/>
</dbReference>
<gene>
    <name evidence="7" type="primary">APL1C</name>
</gene>
<dbReference type="VEuPathDB" id="VectorBase:AGAMI1_008944"/>
<evidence type="ECO:0000259" key="6">
    <source>
        <dbReference type="Pfam" id="PF20733"/>
    </source>
</evidence>
<dbReference type="VEuPathDB" id="VectorBase:AGAP007037"/>
<accession>F2Y0H4</accession>
<dbReference type="HOGENOM" id="CLU_022836_0_0_1"/>
<dbReference type="PROSITE" id="PS51450">
    <property type="entry name" value="LRR"/>
    <property type="match status" value="2"/>
</dbReference>
<feature type="compositionally biased region" description="Basic and acidic residues" evidence="4">
    <location>
        <begin position="701"/>
        <end position="742"/>
    </location>
</feature>
<organism evidence="7">
    <name type="scientific">Anopheles gambiae</name>
    <name type="common">African malaria mosquito</name>
    <dbReference type="NCBI Taxonomy" id="7165"/>
    <lineage>
        <taxon>Eukaryota</taxon>
        <taxon>Metazoa</taxon>
        <taxon>Ecdysozoa</taxon>
        <taxon>Arthropoda</taxon>
        <taxon>Hexapoda</taxon>
        <taxon>Insecta</taxon>
        <taxon>Pterygota</taxon>
        <taxon>Neoptera</taxon>
        <taxon>Endopterygota</taxon>
        <taxon>Diptera</taxon>
        <taxon>Nematocera</taxon>
        <taxon>Culicoidea</taxon>
        <taxon>Culicidae</taxon>
        <taxon>Anophelinae</taxon>
        <taxon>Anopheles</taxon>
    </lineage>
</organism>
<sequence>MCWLRAVSLISVIFFTCGSVAAVGGNNFWYPEEQPVATTKPSFPGNGYYNYGSQPANEGHITYTRDTKFGGQSANGNLPANGGPTYRSETNFGGQSANGGLPANGGVPANGGLPANVGVPANGGLPANRGQLPYGTPTHIGQTIYRSQPNYGGHQRYNARPRQLEYKCIEGNLQYDCVFYDVHIDMQTQDVYFGFEDITLNNQKIVTFKNSTMRKLPAALLASFRQVELLNLNDLQIEEIDTHAFAYAHTIQKLYMGFNTIRYLPPHVFQNVPSLTVLVLERNDLSSLPRGIFHNTPKLTTLSMSNNNLERIEDDTFQATTALQNLQLSSNRLTHVDLSLIPSLFHANVSYNLLSTLAIPIAVEELDASHNSINVVRGPVNVVLTILKLQHNNLTDTAWLLNYPGLVEVDLSYNELEKIMYHPFVKMQRLERLYISNNRLVALNLYGQPIPTLKVLDLSHNHLLHVERNQPQFDRLENLYLDHNSIVTLKLSTHHTLKNLTLSHNDWDCNSLRALFINVARPAVDDADQHCKIDYQLEHGLCCKESDKPYLDRLLQYIALTSVVEKVQRAQGRCSATDTINSVQSLSHYITQQGGVPLQGNEQLEAEVNELKAEVQQLTNEQIQQEQLLQGLHAEIDTNLRRYRLPKDGLARSSDNLNKVFTHLKERHAFKLRETQARRTEADAKQKETEDLEQENIALEKQLDNKRAKQAELRQETSQKRQKVKQLEAKKNRNPDTRRVTK</sequence>
<dbReference type="InterPro" id="IPR032675">
    <property type="entry name" value="LRR_dom_sf"/>
</dbReference>
<dbReference type="PANTHER" id="PTHR24366:SF96">
    <property type="entry name" value="LEUCINE RICH REPEAT CONTAINING 53"/>
    <property type="match status" value="1"/>
</dbReference>
<dbReference type="Pfam" id="PF13855">
    <property type="entry name" value="LRR_8"/>
    <property type="match status" value="2"/>
</dbReference>
<feature type="region of interest" description="Disordered" evidence="4">
    <location>
        <begin position="673"/>
        <end position="742"/>
    </location>
</feature>
<dbReference type="Gene3D" id="3.80.10.10">
    <property type="entry name" value="Ribonuclease Inhibitor"/>
    <property type="match status" value="1"/>
</dbReference>
<feature type="domain" description="LRIM1/APL1C-like dimerization" evidence="6">
    <location>
        <begin position="548"/>
        <end position="731"/>
    </location>
</feature>
<keyword evidence="1" id="KW-0433">Leucine-rich repeat</keyword>
<feature type="chain" id="PRO_5003289552" evidence="5">
    <location>
        <begin position="23"/>
        <end position="742"/>
    </location>
</feature>
<dbReference type="SUPFAM" id="SSF52058">
    <property type="entry name" value="L domain-like"/>
    <property type="match status" value="1"/>
</dbReference>
<proteinExistence type="predicted"/>
<evidence type="ECO:0000256" key="5">
    <source>
        <dbReference type="SAM" id="SignalP"/>
    </source>
</evidence>
<evidence type="ECO:0000313" key="7">
    <source>
        <dbReference type="EMBL" id="ADZ44787.1"/>
    </source>
</evidence>
<name>F2Y0H4_ANOGA</name>
<evidence type="ECO:0000256" key="1">
    <source>
        <dbReference type="ARBA" id="ARBA00022614"/>
    </source>
</evidence>
<evidence type="ECO:0000256" key="4">
    <source>
        <dbReference type="SAM" id="MobiDB-lite"/>
    </source>
</evidence>
<dbReference type="Pfam" id="PF20733">
    <property type="entry name" value="LRIM1_dimer"/>
    <property type="match status" value="1"/>
</dbReference>
<dbReference type="PANTHER" id="PTHR24366">
    <property type="entry name" value="IG(IMMUNOGLOBULIN) AND LRR(LEUCINE RICH REPEAT) DOMAINS"/>
    <property type="match status" value="1"/>
</dbReference>
<feature type="signal peptide" evidence="5">
    <location>
        <begin position="1"/>
        <end position="22"/>
    </location>
</feature>